<accession>A0A743VTH6</accession>
<gene>
    <name evidence="1" type="ORF">G8N02_002152</name>
</gene>
<proteinExistence type="predicted"/>
<organism evidence="1">
    <name type="scientific">Salmonella enterica</name>
    <name type="common">Salmonella choleraesuis</name>
    <dbReference type="NCBI Taxonomy" id="28901"/>
    <lineage>
        <taxon>Bacteria</taxon>
        <taxon>Pseudomonadati</taxon>
        <taxon>Pseudomonadota</taxon>
        <taxon>Gammaproteobacteria</taxon>
        <taxon>Enterobacterales</taxon>
        <taxon>Enterobacteriaceae</taxon>
        <taxon>Salmonella</taxon>
    </lineage>
</organism>
<dbReference type="EMBL" id="DAAUNK010000007">
    <property type="protein sequence ID" value="HAF2276450.1"/>
    <property type="molecule type" value="Genomic_DNA"/>
</dbReference>
<comment type="caution">
    <text evidence="1">The sequence shown here is derived from an EMBL/GenBank/DDBJ whole genome shotgun (WGS) entry which is preliminary data.</text>
</comment>
<reference evidence="1" key="1">
    <citation type="journal article" date="2018" name="Genome Biol.">
        <title>SKESA: strategic k-mer extension for scrupulous assemblies.</title>
        <authorList>
            <person name="Souvorov A."/>
            <person name="Agarwala R."/>
            <person name="Lipman D.J."/>
        </authorList>
    </citation>
    <scope>NUCLEOTIDE SEQUENCE</scope>
    <source>
        <strain evidence="1">MA.155 KAK-19</strain>
    </source>
</reference>
<evidence type="ECO:0000313" key="1">
    <source>
        <dbReference type="EMBL" id="HAF2276450.1"/>
    </source>
</evidence>
<name>A0A743VTH6_SALER</name>
<reference evidence="1" key="2">
    <citation type="submission" date="2020-02" db="EMBL/GenBank/DDBJ databases">
        <authorList>
            <consortium name="NCBI Pathogen Detection Project"/>
        </authorList>
    </citation>
    <scope>NUCLEOTIDE SEQUENCE</scope>
    <source>
        <strain evidence="1">MA.155 KAK-19</strain>
    </source>
</reference>
<sequence length="80" mass="8463">MRWLETQDGHAIIELIAPRVARKAFIIIVAHVGKAHQPVLAVPFKSVLPALRLAPAVSDGIAELVVLIVVVCPVAAGGRL</sequence>
<protein>
    <submittedName>
        <fullName evidence="1">Uncharacterized protein</fullName>
    </submittedName>
</protein>
<dbReference type="AlphaFoldDB" id="A0A743VTH6"/>